<sequence length="436" mass="49874">MAADKPVEEWTVGDVGGWLHDVGLGRYEATFGEHLIDGRALLTISESDLRKPPLEIRLLGDIKNLMICIRELQWQNVAAVRQLLGPGELVPASTAAQTMSRRNSTRKRRGSSDDTAPSTDISFEYDDDENTDDGYSVGTAAANGGACKQRRFKPEIWKTVVGMLYFLAVTWITAIVMVIVHDRVPDMQTYPPLPDIFLDNVPHIPWAFAMCEFTGLVLFIVWVCILVCHRHRFILLRRMFSLFGSVFLLRCITMLITSLSVPGKHLQCKARHVGDFSEKISQAFVIWQGGGMLIQGVRTCGDYMFSGHTTVLTLLNFFITEYTPRSYYFLHTTSWVLNLFGIFFILSAHEHYSIDVFIAFYISTRLFLYYHTLANNRALMQMDSKRTRIWFPLFYFFESGVDGIVPNEYDTPFSLLKWFKRKAANIAVKFKFIKTL</sequence>
<protein>
    <submittedName>
        <fullName evidence="1">Uncharacterized protein</fullName>
    </submittedName>
</protein>
<organism evidence="1 2">
    <name type="scientific">Dermacentor silvarum</name>
    <name type="common">Tick</name>
    <dbReference type="NCBI Taxonomy" id="543639"/>
    <lineage>
        <taxon>Eukaryota</taxon>
        <taxon>Metazoa</taxon>
        <taxon>Ecdysozoa</taxon>
        <taxon>Arthropoda</taxon>
        <taxon>Chelicerata</taxon>
        <taxon>Arachnida</taxon>
        <taxon>Acari</taxon>
        <taxon>Parasitiformes</taxon>
        <taxon>Ixodida</taxon>
        <taxon>Ixodoidea</taxon>
        <taxon>Ixodidae</taxon>
        <taxon>Rhipicephalinae</taxon>
        <taxon>Dermacentor</taxon>
    </lineage>
</organism>
<evidence type="ECO:0000313" key="1">
    <source>
        <dbReference type="EMBL" id="KAH7971216.1"/>
    </source>
</evidence>
<accession>A0ACB8DKM9</accession>
<dbReference type="EMBL" id="CM023480">
    <property type="protein sequence ID" value="KAH7971216.1"/>
    <property type="molecule type" value="Genomic_DNA"/>
</dbReference>
<reference evidence="1" key="1">
    <citation type="submission" date="2020-05" db="EMBL/GenBank/DDBJ databases">
        <title>Large-scale comparative analyses of tick genomes elucidate their genetic diversity and vector capacities.</title>
        <authorList>
            <person name="Jia N."/>
            <person name="Wang J."/>
            <person name="Shi W."/>
            <person name="Du L."/>
            <person name="Sun Y."/>
            <person name="Zhan W."/>
            <person name="Jiang J."/>
            <person name="Wang Q."/>
            <person name="Zhang B."/>
            <person name="Ji P."/>
            <person name="Sakyi L.B."/>
            <person name="Cui X."/>
            <person name="Yuan T."/>
            <person name="Jiang B."/>
            <person name="Yang W."/>
            <person name="Lam T.T.-Y."/>
            <person name="Chang Q."/>
            <person name="Ding S."/>
            <person name="Wang X."/>
            <person name="Zhu J."/>
            <person name="Ruan X."/>
            <person name="Zhao L."/>
            <person name="Wei J."/>
            <person name="Que T."/>
            <person name="Du C."/>
            <person name="Cheng J."/>
            <person name="Dai P."/>
            <person name="Han X."/>
            <person name="Huang E."/>
            <person name="Gao Y."/>
            <person name="Liu J."/>
            <person name="Shao H."/>
            <person name="Ye R."/>
            <person name="Li L."/>
            <person name="Wei W."/>
            <person name="Wang X."/>
            <person name="Wang C."/>
            <person name="Yang T."/>
            <person name="Huo Q."/>
            <person name="Li W."/>
            <person name="Guo W."/>
            <person name="Chen H."/>
            <person name="Zhou L."/>
            <person name="Ni X."/>
            <person name="Tian J."/>
            <person name="Zhou Y."/>
            <person name="Sheng Y."/>
            <person name="Liu T."/>
            <person name="Pan Y."/>
            <person name="Xia L."/>
            <person name="Li J."/>
            <person name="Zhao F."/>
            <person name="Cao W."/>
        </authorList>
    </citation>
    <scope>NUCLEOTIDE SEQUENCE</scope>
    <source>
        <strain evidence="1">Dsil-2018</strain>
    </source>
</reference>
<name>A0ACB8DKM9_DERSI</name>
<keyword evidence="2" id="KW-1185">Reference proteome</keyword>
<dbReference type="Proteomes" id="UP000821865">
    <property type="component" value="Chromosome 11"/>
</dbReference>
<proteinExistence type="predicted"/>
<gene>
    <name evidence="1" type="ORF">HPB49_020458</name>
</gene>
<comment type="caution">
    <text evidence="1">The sequence shown here is derived from an EMBL/GenBank/DDBJ whole genome shotgun (WGS) entry which is preliminary data.</text>
</comment>
<evidence type="ECO:0000313" key="2">
    <source>
        <dbReference type="Proteomes" id="UP000821865"/>
    </source>
</evidence>